<dbReference type="InterPro" id="IPR036182">
    <property type="entry name" value="PCuAC_sf"/>
</dbReference>
<name>S5XTB8_PARAH</name>
<dbReference type="Pfam" id="PF04314">
    <property type="entry name" value="PCuAC"/>
    <property type="match status" value="1"/>
</dbReference>
<dbReference type="HOGENOM" id="CLU_100939_2_2_5"/>
<dbReference type="SUPFAM" id="SSF110087">
    <property type="entry name" value="DR1885-like metal-binding protein"/>
    <property type="match status" value="1"/>
</dbReference>
<dbReference type="RefSeq" id="WP_020950050.1">
    <property type="nucleotide sequence ID" value="NC_022041.1"/>
</dbReference>
<protein>
    <recommendedName>
        <fullName evidence="3">Copper chaperone PCu(A)C</fullName>
    </recommendedName>
</protein>
<dbReference type="KEGG" id="pami:JCM7686_1311"/>
<dbReference type="Gene3D" id="2.60.40.1890">
    <property type="entry name" value="PCu(A)C copper chaperone"/>
    <property type="match status" value="1"/>
</dbReference>
<dbReference type="EMBL" id="CP006650">
    <property type="protein sequence ID" value="AGT08412.1"/>
    <property type="molecule type" value="Genomic_DNA"/>
</dbReference>
<sequence length="160" mass="16606">MIRQLWTGLAFVTLMAGAAWPAARIEIGQPWSPATPPAAKVGAGYGTITNHGAAADRLLGGSSPIATRVEIHELRQNGDTAEMRLIENGIEIAPGGTLELQPGAYHLMLIGLSAPLTAGDRIPVTLEFEKAGPIEAEFAIRPAGKQGAGGHHDAAGAHQH</sequence>
<dbReference type="PANTHER" id="PTHR36302">
    <property type="entry name" value="BLR7088 PROTEIN"/>
    <property type="match status" value="1"/>
</dbReference>
<dbReference type="InterPro" id="IPR007410">
    <property type="entry name" value="LpqE-like"/>
</dbReference>
<gene>
    <name evidence="1" type="ORF">JCM7686_1311</name>
</gene>
<dbReference type="STRING" id="1367847.JCM7686_1311"/>
<dbReference type="PANTHER" id="PTHR36302:SF1">
    <property type="entry name" value="COPPER CHAPERONE PCU(A)C"/>
    <property type="match status" value="1"/>
</dbReference>
<dbReference type="AlphaFoldDB" id="S5XTB8"/>
<dbReference type="eggNOG" id="COG2847">
    <property type="taxonomic scope" value="Bacteria"/>
</dbReference>
<dbReference type="OrthoDB" id="9796962at2"/>
<dbReference type="PATRIC" id="fig|1367847.3.peg.1279"/>
<evidence type="ECO:0000313" key="1">
    <source>
        <dbReference type="EMBL" id="AGT08412.1"/>
    </source>
</evidence>
<proteinExistence type="predicted"/>
<accession>S5XTB8</accession>
<dbReference type="InterPro" id="IPR058248">
    <property type="entry name" value="Lxx211020-like"/>
</dbReference>
<evidence type="ECO:0008006" key="3">
    <source>
        <dbReference type="Google" id="ProtNLM"/>
    </source>
</evidence>
<organism evidence="1 2">
    <name type="scientific">Paracoccus aminophilus JCM 7686</name>
    <dbReference type="NCBI Taxonomy" id="1367847"/>
    <lineage>
        <taxon>Bacteria</taxon>
        <taxon>Pseudomonadati</taxon>
        <taxon>Pseudomonadota</taxon>
        <taxon>Alphaproteobacteria</taxon>
        <taxon>Rhodobacterales</taxon>
        <taxon>Paracoccaceae</taxon>
        <taxon>Paracoccus</taxon>
    </lineage>
</organism>
<reference evidence="1 2" key="1">
    <citation type="journal article" date="2014" name="BMC Genomics">
        <title>Architecture and functions of a multipartite genome of the methylotrophic bacterium Paracoccus aminophilus JCM 7686, containing primary and secondary chromids.</title>
        <authorList>
            <person name="Dziewit L."/>
            <person name="Czarnecki J."/>
            <person name="Wibberg D."/>
            <person name="Radlinska M."/>
            <person name="Mrozek P."/>
            <person name="Szymczak M."/>
            <person name="Schluter A."/>
            <person name="Puhler A."/>
            <person name="Bartosik D."/>
        </authorList>
    </citation>
    <scope>NUCLEOTIDE SEQUENCE [LARGE SCALE GENOMIC DNA]</scope>
    <source>
        <strain evidence="1">JCM 7686</strain>
    </source>
</reference>
<evidence type="ECO:0000313" key="2">
    <source>
        <dbReference type="Proteomes" id="UP000015480"/>
    </source>
</evidence>
<dbReference type="Proteomes" id="UP000015480">
    <property type="component" value="Chromosome"/>
</dbReference>
<keyword evidence="2" id="KW-1185">Reference proteome</keyword>